<dbReference type="AlphaFoldDB" id="A0A4P5PII6"/>
<dbReference type="PROSITE" id="PS00671">
    <property type="entry name" value="D_2_HYDROXYACID_DH_3"/>
    <property type="match status" value="1"/>
</dbReference>
<dbReference type="Proteomes" id="UP000290567">
    <property type="component" value="Unassembled WGS sequence"/>
</dbReference>
<dbReference type="InterPro" id="IPR006140">
    <property type="entry name" value="D-isomer_DH_NAD-bd"/>
</dbReference>
<keyword evidence="3" id="KW-0520">NAD</keyword>
<evidence type="ECO:0000256" key="2">
    <source>
        <dbReference type="ARBA" id="ARBA00023002"/>
    </source>
</evidence>
<keyword evidence="2" id="KW-0560">Oxidoreductase</keyword>
<keyword evidence="6" id="KW-1185">Reference proteome</keyword>
<dbReference type="GO" id="GO:0051287">
    <property type="term" value="F:NAD binding"/>
    <property type="evidence" value="ECO:0007669"/>
    <property type="project" value="InterPro"/>
</dbReference>
<comment type="similarity">
    <text evidence="1">Belongs to the D-isomer specific 2-hydroxyacid dehydrogenase family.</text>
</comment>
<dbReference type="SUPFAM" id="SSF52283">
    <property type="entry name" value="Formate/glycerate dehydrogenase catalytic domain-like"/>
    <property type="match status" value="1"/>
</dbReference>
<organism evidence="5 6">
    <name type="scientific">Enterococcus florum</name>
    <dbReference type="NCBI Taxonomy" id="2480627"/>
    <lineage>
        <taxon>Bacteria</taxon>
        <taxon>Bacillati</taxon>
        <taxon>Bacillota</taxon>
        <taxon>Bacilli</taxon>
        <taxon>Lactobacillales</taxon>
        <taxon>Enterococcaceae</taxon>
        <taxon>Enterococcus</taxon>
    </lineage>
</organism>
<dbReference type="InterPro" id="IPR029753">
    <property type="entry name" value="D-isomer_DH_CS"/>
</dbReference>
<evidence type="ECO:0000256" key="3">
    <source>
        <dbReference type="ARBA" id="ARBA00023027"/>
    </source>
</evidence>
<evidence type="ECO:0000313" key="5">
    <source>
        <dbReference type="EMBL" id="GCF93173.1"/>
    </source>
</evidence>
<feature type="domain" description="D-isomer specific 2-hydroxyacid dehydrogenase NAD-binding" evidence="4">
    <location>
        <begin position="135"/>
        <end position="315"/>
    </location>
</feature>
<dbReference type="PANTHER" id="PTHR42789:SF1">
    <property type="entry name" value="D-ISOMER SPECIFIC 2-HYDROXYACID DEHYDROGENASE FAMILY PROTEIN (AFU_ORTHOLOGUE AFUA_6G10090)"/>
    <property type="match status" value="1"/>
</dbReference>
<name>A0A4P5PII6_9ENTE</name>
<sequence length="347" mass="38145">MSKVVVVGDAFVSSKTLRKAAEELHLLGKIEIVEFQWGAELTKSEFQKRIKQIELEGPEKVEICDGILEELATAEYLLVHISPVSKKMIQAAPNLKLIGTCRGGLEHLAMSAAKERGIPVLHVIRNAEAVAEFTIGLMYAVTRNIALSHEQVKNGNWPKAFPNDSFRTTLSEHVVGLVGLGHIGKLVAKHLNHLGVIVLAYDPFVDPQELKGAGISLQLVGLEELFRRADIVSLHLRVVPETMNLIDQTLLSLMKPSAYLINTARPEILVKEDFVQMLAEQRIAGAAIDVTWEEPIQADDPLLRLNNLTITPHLAGDTVDAIPKSPFLLSTAINEYLDTGICTTLIQ</sequence>
<dbReference type="InterPro" id="IPR036291">
    <property type="entry name" value="NAD(P)-bd_dom_sf"/>
</dbReference>
<dbReference type="RefSeq" id="WP_146621646.1">
    <property type="nucleotide sequence ID" value="NZ_BJCC01000009.1"/>
</dbReference>
<dbReference type="SUPFAM" id="SSF51735">
    <property type="entry name" value="NAD(P)-binding Rossmann-fold domains"/>
    <property type="match status" value="1"/>
</dbReference>
<protein>
    <submittedName>
        <fullName evidence="5">Oxidoreductase</fullName>
    </submittedName>
</protein>
<comment type="caution">
    <text evidence="5">The sequence shown here is derived from an EMBL/GenBank/DDBJ whole genome shotgun (WGS) entry which is preliminary data.</text>
</comment>
<accession>A0A4P5PII6</accession>
<dbReference type="PANTHER" id="PTHR42789">
    <property type="entry name" value="D-ISOMER SPECIFIC 2-HYDROXYACID DEHYDROGENASE FAMILY PROTEIN (AFU_ORTHOLOGUE AFUA_6G10090)"/>
    <property type="match status" value="1"/>
</dbReference>
<reference evidence="6" key="1">
    <citation type="submission" date="2019-02" db="EMBL/GenBank/DDBJ databases">
        <title>Draft genome sequence of Enterococcus sp. Gos25-1.</title>
        <authorList>
            <person name="Tanaka N."/>
            <person name="Shiwa Y."/>
            <person name="Fujita N."/>
        </authorList>
    </citation>
    <scope>NUCLEOTIDE SEQUENCE [LARGE SCALE GENOMIC DNA]</scope>
    <source>
        <strain evidence="6">Gos25-1</strain>
    </source>
</reference>
<gene>
    <name evidence="5" type="ORF">NRIC_10640</name>
</gene>
<proteinExistence type="inferred from homology"/>
<dbReference type="CDD" id="cd12171">
    <property type="entry name" value="2-Hacid_dh_10"/>
    <property type="match status" value="1"/>
</dbReference>
<evidence type="ECO:0000256" key="1">
    <source>
        <dbReference type="ARBA" id="ARBA00005854"/>
    </source>
</evidence>
<dbReference type="InterPro" id="IPR050857">
    <property type="entry name" value="D-2-hydroxyacid_DH"/>
</dbReference>
<dbReference type="Pfam" id="PF02826">
    <property type="entry name" value="2-Hacid_dh_C"/>
    <property type="match status" value="1"/>
</dbReference>
<dbReference type="OrthoDB" id="9805416at2"/>
<dbReference type="Gene3D" id="3.40.50.720">
    <property type="entry name" value="NAD(P)-binding Rossmann-like Domain"/>
    <property type="match status" value="2"/>
</dbReference>
<dbReference type="GO" id="GO:0016616">
    <property type="term" value="F:oxidoreductase activity, acting on the CH-OH group of donors, NAD or NADP as acceptor"/>
    <property type="evidence" value="ECO:0007669"/>
    <property type="project" value="InterPro"/>
</dbReference>
<evidence type="ECO:0000313" key="6">
    <source>
        <dbReference type="Proteomes" id="UP000290567"/>
    </source>
</evidence>
<dbReference type="EMBL" id="BJCC01000009">
    <property type="protein sequence ID" value="GCF93173.1"/>
    <property type="molecule type" value="Genomic_DNA"/>
</dbReference>
<evidence type="ECO:0000259" key="4">
    <source>
        <dbReference type="Pfam" id="PF02826"/>
    </source>
</evidence>